<dbReference type="SUPFAM" id="SSF52777">
    <property type="entry name" value="CoA-dependent acyltransferases"/>
    <property type="match status" value="1"/>
</dbReference>
<dbReference type="GO" id="GO:0001666">
    <property type="term" value="P:response to hypoxia"/>
    <property type="evidence" value="ECO:0007669"/>
    <property type="project" value="TreeGrafter"/>
</dbReference>
<dbReference type="GO" id="GO:0006071">
    <property type="term" value="P:glycerol metabolic process"/>
    <property type="evidence" value="ECO:0007669"/>
    <property type="project" value="UniProtKB-KW"/>
</dbReference>
<evidence type="ECO:0000256" key="9">
    <source>
        <dbReference type="ARBA" id="ARBA00023315"/>
    </source>
</evidence>
<evidence type="ECO:0000313" key="13">
    <source>
        <dbReference type="Proteomes" id="UP000467006"/>
    </source>
</evidence>
<gene>
    <name evidence="12" type="ORF">MDUV_06540</name>
</gene>
<evidence type="ECO:0000256" key="2">
    <source>
        <dbReference type="ARBA" id="ARBA00005189"/>
    </source>
</evidence>
<dbReference type="InterPro" id="IPR009721">
    <property type="entry name" value="O-acyltransferase_WSD1_C"/>
</dbReference>
<keyword evidence="13" id="KW-1185">Reference proteome</keyword>
<dbReference type="PANTHER" id="PTHR31650:SF1">
    <property type="entry name" value="WAX ESTER SYNTHASE_DIACYLGLYCEROL ACYLTRANSFERASE 4-RELATED"/>
    <property type="match status" value="1"/>
</dbReference>
<dbReference type="PANTHER" id="PTHR31650">
    <property type="entry name" value="O-ACYLTRANSFERASE (WSD1-LIKE) FAMILY PROTEIN"/>
    <property type="match status" value="1"/>
</dbReference>
<proteinExistence type="inferred from homology"/>
<keyword evidence="8 11" id="KW-0443">Lipid metabolism</keyword>
<dbReference type="InterPro" id="IPR004255">
    <property type="entry name" value="O-acyltransferase_WSD1_N"/>
</dbReference>
<dbReference type="OrthoDB" id="9810950at2"/>
<evidence type="ECO:0000256" key="6">
    <source>
        <dbReference type="ARBA" id="ARBA00022679"/>
    </source>
</evidence>
<keyword evidence="9 11" id="KW-0012">Acyltransferase</keyword>
<dbReference type="InterPro" id="IPR014292">
    <property type="entry name" value="Acyl_transf_WS/DGAT"/>
</dbReference>
<dbReference type="GO" id="GO:0005886">
    <property type="term" value="C:plasma membrane"/>
    <property type="evidence" value="ECO:0007669"/>
    <property type="project" value="TreeGrafter"/>
</dbReference>
<name>A0A7I7JWX0_9MYCO</name>
<dbReference type="KEGG" id="mdu:MDUV_06540"/>
<evidence type="ECO:0000256" key="5">
    <source>
        <dbReference type="ARBA" id="ARBA00022516"/>
    </source>
</evidence>
<keyword evidence="7 11" id="KW-0319">Glycerol metabolism</keyword>
<evidence type="ECO:0000256" key="3">
    <source>
        <dbReference type="ARBA" id="ARBA00009587"/>
    </source>
</evidence>
<sequence>MDHLTTLDAGFLEAEDSDPHISLAIGGVAVLDGPIPQFDRLTEVFAQRAARFPRLTQQLRLHPLDLAAPEWVPDNGFDITHHIRRAALPMPGDDDALHRLVADIMERRLDRDHPLWECWVIEGLGRRRWALLLRIHHCLVDGIAATHLLTALCDEAHHTDRRVVRVSEQSPPPGRPNPVTWLTGAINTVAGLGATAANAVRGVLDIAGGLLSPSASTLNGPMGAMRRYVSAEVPRADVERICAHFDVTVNDVALAAITDSYRSLLLGRGERLRRDSLRTLVPVSVRSDDAADRPDNRVSLMLPCLPVDESDPIRQLEAVHSRLNRVKTSGQRHAGSAVFAAAGLVPFPLSAWAVRAFTRLPQRGVVTLATNVPGPPEPLTVLGCRITKLLPIPPLALQLRTGIAILSYADRLAFGVLADYDAAPDVDVLARGIEGAVARLADLTTVPHRSTPLGTLALVP</sequence>
<dbReference type="GO" id="GO:0051701">
    <property type="term" value="P:biological process involved in interaction with host"/>
    <property type="evidence" value="ECO:0007669"/>
    <property type="project" value="TreeGrafter"/>
</dbReference>
<dbReference type="UniPathway" id="UPA00282"/>
<dbReference type="RefSeq" id="WP_098003617.1">
    <property type="nucleotide sequence ID" value="NZ_AP022563.1"/>
</dbReference>
<organism evidence="12 13">
    <name type="scientific">Mycolicibacterium duvalii</name>
    <dbReference type="NCBI Taxonomy" id="39688"/>
    <lineage>
        <taxon>Bacteria</taxon>
        <taxon>Bacillati</taxon>
        <taxon>Actinomycetota</taxon>
        <taxon>Actinomycetes</taxon>
        <taxon>Mycobacteriales</taxon>
        <taxon>Mycobacteriaceae</taxon>
        <taxon>Mycolicibacterium</taxon>
    </lineage>
</organism>
<keyword evidence="6 11" id="KW-0808">Transferase</keyword>
<dbReference type="EC" id="2.3.1.20" evidence="4 11"/>
<dbReference type="InterPro" id="IPR023213">
    <property type="entry name" value="CAT-like_dom_sf"/>
</dbReference>
<dbReference type="Gene3D" id="3.30.559.10">
    <property type="entry name" value="Chloramphenicol acetyltransferase-like domain"/>
    <property type="match status" value="1"/>
</dbReference>
<dbReference type="InterPro" id="IPR045034">
    <property type="entry name" value="O-acyltransferase_WSD1-like"/>
</dbReference>
<dbReference type="GO" id="GO:0071731">
    <property type="term" value="P:response to nitric oxide"/>
    <property type="evidence" value="ECO:0007669"/>
    <property type="project" value="TreeGrafter"/>
</dbReference>
<evidence type="ECO:0000256" key="8">
    <source>
        <dbReference type="ARBA" id="ARBA00023098"/>
    </source>
</evidence>
<protein>
    <recommendedName>
        <fullName evidence="4 11">Diacylglycerol O-acyltransferase</fullName>
        <ecNumber evidence="4 11">2.3.1.20</ecNumber>
    </recommendedName>
</protein>
<accession>A0A7I7JWX0</accession>
<dbReference type="Pfam" id="PF06974">
    <property type="entry name" value="WS_DGAT_C"/>
    <property type="match status" value="1"/>
</dbReference>
<dbReference type="AlphaFoldDB" id="A0A7I7JWX0"/>
<evidence type="ECO:0000256" key="4">
    <source>
        <dbReference type="ARBA" id="ARBA00013244"/>
    </source>
</evidence>
<dbReference type="GO" id="GO:0004144">
    <property type="term" value="F:diacylglycerol O-acyltransferase activity"/>
    <property type="evidence" value="ECO:0007669"/>
    <property type="project" value="UniProtKB-EC"/>
</dbReference>
<dbReference type="Proteomes" id="UP000467006">
    <property type="component" value="Chromosome"/>
</dbReference>
<evidence type="ECO:0000256" key="10">
    <source>
        <dbReference type="ARBA" id="ARBA00048109"/>
    </source>
</evidence>
<dbReference type="EMBL" id="AP022563">
    <property type="protein sequence ID" value="BBX15794.1"/>
    <property type="molecule type" value="Genomic_DNA"/>
</dbReference>
<comment type="pathway">
    <text evidence="2">Lipid metabolism.</text>
</comment>
<comment type="similarity">
    <text evidence="3 11">Belongs to the long-chain O-acyltransferase family.</text>
</comment>
<evidence type="ECO:0000256" key="11">
    <source>
        <dbReference type="RuleBase" id="RU361241"/>
    </source>
</evidence>
<dbReference type="NCBIfam" id="TIGR02946">
    <property type="entry name" value="acyl_WS_DGAT"/>
    <property type="match status" value="1"/>
</dbReference>
<dbReference type="Pfam" id="PF03007">
    <property type="entry name" value="WS_DGAT_cat"/>
    <property type="match status" value="1"/>
</dbReference>
<evidence type="ECO:0000256" key="7">
    <source>
        <dbReference type="ARBA" id="ARBA00022798"/>
    </source>
</evidence>
<comment type="pathway">
    <text evidence="1 11">Glycerolipid metabolism; triacylglycerol biosynthesis.</text>
</comment>
<evidence type="ECO:0000313" key="12">
    <source>
        <dbReference type="EMBL" id="BBX15794.1"/>
    </source>
</evidence>
<evidence type="ECO:0000256" key="1">
    <source>
        <dbReference type="ARBA" id="ARBA00004771"/>
    </source>
</evidence>
<keyword evidence="5 11" id="KW-0444">Lipid biosynthesis</keyword>
<reference evidence="12 13" key="1">
    <citation type="journal article" date="2019" name="Emerg. Microbes Infect.">
        <title>Comprehensive subspecies identification of 175 nontuberculous mycobacteria species based on 7547 genomic profiles.</title>
        <authorList>
            <person name="Matsumoto Y."/>
            <person name="Kinjo T."/>
            <person name="Motooka D."/>
            <person name="Nabeya D."/>
            <person name="Jung N."/>
            <person name="Uechi K."/>
            <person name="Horii T."/>
            <person name="Iida T."/>
            <person name="Fujita J."/>
            <person name="Nakamura S."/>
        </authorList>
    </citation>
    <scope>NUCLEOTIDE SEQUENCE [LARGE SCALE GENOMIC DNA]</scope>
    <source>
        <strain evidence="12 13">JCM 6396</strain>
    </source>
</reference>
<comment type="catalytic activity">
    <reaction evidence="10 11">
        <text>an acyl-CoA + a 1,2-diacyl-sn-glycerol = a triacyl-sn-glycerol + CoA</text>
        <dbReference type="Rhea" id="RHEA:10868"/>
        <dbReference type="ChEBI" id="CHEBI:17815"/>
        <dbReference type="ChEBI" id="CHEBI:57287"/>
        <dbReference type="ChEBI" id="CHEBI:58342"/>
        <dbReference type="ChEBI" id="CHEBI:64615"/>
        <dbReference type="EC" id="2.3.1.20"/>
    </reaction>
</comment>
<dbReference type="GO" id="GO:0019432">
    <property type="term" value="P:triglyceride biosynthetic process"/>
    <property type="evidence" value="ECO:0007669"/>
    <property type="project" value="UniProtKB-UniPathway"/>
</dbReference>